<comment type="caution">
    <text evidence="2">The sequence shown here is derived from an EMBL/GenBank/DDBJ whole genome shotgun (WGS) entry which is preliminary data.</text>
</comment>
<organism evidence="2 3">
    <name type="scientific">Xanthocytophaga agilis</name>
    <dbReference type="NCBI Taxonomy" id="3048010"/>
    <lineage>
        <taxon>Bacteria</taxon>
        <taxon>Pseudomonadati</taxon>
        <taxon>Bacteroidota</taxon>
        <taxon>Cytophagia</taxon>
        <taxon>Cytophagales</taxon>
        <taxon>Rhodocytophagaceae</taxon>
        <taxon>Xanthocytophaga</taxon>
    </lineage>
</organism>
<sequence length="121" mass="13441">MKELLYSIGLLASVSISLGWLFKLLNWLGADQLFTYGFLGLVLLFLPLLAIDQFSTMLVTNTTNQIKVGLGLVSAFLTGIAIVCKLLNLRGADLLLIAGTLLFAFDFLPFLFFQMYKKSLR</sequence>
<keyword evidence="1" id="KW-0472">Membrane</keyword>
<evidence type="ECO:0000313" key="3">
    <source>
        <dbReference type="Proteomes" id="UP001232063"/>
    </source>
</evidence>
<proteinExistence type="predicted"/>
<accession>A0AAE3R0W1</accession>
<evidence type="ECO:0000256" key="1">
    <source>
        <dbReference type="SAM" id="Phobius"/>
    </source>
</evidence>
<evidence type="ECO:0000313" key="2">
    <source>
        <dbReference type="EMBL" id="MDJ1499587.1"/>
    </source>
</evidence>
<feature type="transmembrane region" description="Helical" evidence="1">
    <location>
        <begin position="5"/>
        <end position="22"/>
    </location>
</feature>
<keyword evidence="3" id="KW-1185">Reference proteome</keyword>
<keyword evidence="1" id="KW-0812">Transmembrane</keyword>
<name>A0AAE3R0W1_9BACT</name>
<keyword evidence="1" id="KW-1133">Transmembrane helix</keyword>
<reference evidence="2" key="1">
    <citation type="submission" date="2023-05" db="EMBL/GenBank/DDBJ databases">
        <authorList>
            <person name="Zhang X."/>
        </authorList>
    </citation>
    <scope>NUCLEOTIDE SEQUENCE</scope>
    <source>
        <strain evidence="2">BD1B2-1</strain>
    </source>
</reference>
<dbReference type="Proteomes" id="UP001232063">
    <property type="component" value="Unassembled WGS sequence"/>
</dbReference>
<feature type="transmembrane region" description="Helical" evidence="1">
    <location>
        <begin position="66"/>
        <end position="88"/>
    </location>
</feature>
<gene>
    <name evidence="2" type="ORF">QNI22_02970</name>
</gene>
<feature type="transmembrane region" description="Helical" evidence="1">
    <location>
        <begin position="94"/>
        <end position="113"/>
    </location>
</feature>
<dbReference type="RefSeq" id="WP_314509118.1">
    <property type="nucleotide sequence ID" value="NZ_JASJOU010000001.1"/>
</dbReference>
<protein>
    <submittedName>
        <fullName evidence="2">Uncharacterized protein</fullName>
    </submittedName>
</protein>
<feature type="transmembrane region" description="Helical" evidence="1">
    <location>
        <begin position="34"/>
        <end position="54"/>
    </location>
</feature>
<dbReference type="EMBL" id="JASJOU010000001">
    <property type="protein sequence ID" value="MDJ1499587.1"/>
    <property type="molecule type" value="Genomic_DNA"/>
</dbReference>
<dbReference type="AlphaFoldDB" id="A0AAE3R0W1"/>